<reference evidence="2 3" key="1">
    <citation type="submission" date="2020-08" db="EMBL/GenBank/DDBJ databases">
        <title>Genomic Encyclopedia of Type Strains, Phase IV (KMG-IV): sequencing the most valuable type-strain genomes for metagenomic binning, comparative biology and taxonomic classification.</title>
        <authorList>
            <person name="Goeker M."/>
        </authorList>
    </citation>
    <scope>NUCLEOTIDE SEQUENCE [LARGE SCALE GENOMIC DNA]</scope>
    <source>
        <strain evidence="2 3">DSM 44197</strain>
    </source>
</reference>
<dbReference type="EMBL" id="JACJIA010000023">
    <property type="protein sequence ID" value="MBA8957406.1"/>
    <property type="molecule type" value="Genomic_DNA"/>
</dbReference>
<evidence type="ECO:0000256" key="1">
    <source>
        <dbReference type="SAM" id="MobiDB-lite"/>
    </source>
</evidence>
<gene>
    <name evidence="2" type="ORF">HNR61_009099</name>
</gene>
<dbReference type="Proteomes" id="UP000572680">
    <property type="component" value="Unassembled WGS sequence"/>
</dbReference>
<organism evidence="2 3">
    <name type="scientific">Actinomadura namibiensis</name>
    <dbReference type="NCBI Taxonomy" id="182080"/>
    <lineage>
        <taxon>Bacteria</taxon>
        <taxon>Bacillati</taxon>
        <taxon>Actinomycetota</taxon>
        <taxon>Actinomycetes</taxon>
        <taxon>Streptosporangiales</taxon>
        <taxon>Thermomonosporaceae</taxon>
        <taxon>Actinomadura</taxon>
    </lineage>
</organism>
<accession>A0A7W3LZW4</accession>
<protein>
    <submittedName>
        <fullName evidence="2">Uncharacterized protein</fullName>
    </submittedName>
</protein>
<proteinExistence type="predicted"/>
<feature type="region of interest" description="Disordered" evidence="1">
    <location>
        <begin position="1"/>
        <end position="36"/>
    </location>
</feature>
<sequence>MDQRLATHPDGLYREGREHDRLLDRVPGQALEGRRR</sequence>
<keyword evidence="3" id="KW-1185">Reference proteome</keyword>
<feature type="compositionally biased region" description="Basic and acidic residues" evidence="1">
    <location>
        <begin position="1"/>
        <end position="24"/>
    </location>
</feature>
<name>A0A7W3LZW4_ACTNM</name>
<comment type="caution">
    <text evidence="2">The sequence shown here is derived from an EMBL/GenBank/DDBJ whole genome shotgun (WGS) entry which is preliminary data.</text>
</comment>
<dbReference type="AlphaFoldDB" id="A0A7W3LZW4"/>
<evidence type="ECO:0000313" key="2">
    <source>
        <dbReference type="EMBL" id="MBA8957406.1"/>
    </source>
</evidence>
<evidence type="ECO:0000313" key="3">
    <source>
        <dbReference type="Proteomes" id="UP000572680"/>
    </source>
</evidence>